<sequence>MLESGCAGFPLGYPSRNDIDINTKYTYLVQDRRPDASVCQPGRQNIPGNNPFPIANVTPGHLTWQPDGHLDDSRPSTIEVHWTGVPGKQLITRAELGPATLLGTMVFGTSANCDQPWEPNTWCHGHITVPPGTQPGTYQVVWWWKYDRNPAGEEYSTCFEMAVNSDGSAIQSREVDAKELTQVVDTTTAAQIATQPQSEAKAAVVFVDNVSEQIQAPAAATVTVETQTQPAVDPEVLAPVPEAPVPAAPQTAATSQVEAQQQQPPRPQQQQVIINTEPLQYAYMTMDPLSSSPSTAAVHESALASTGLSGAHPPGVETLADLSTKADQPLNVVPNFSIIRESKNKDHKQVDGFSSDDIGSLAGDAVNDNEGKDTSPLPLANPSELINTTLSESKIPSNGATLTATGAKSNAAAPLGEKSNSNNTAAAIIPGYHPSSTDASSNKDRETPFDRNLASQSPNVIDSAAAVTTTREFTTTTALVSTVLATFTWMLI</sequence>
<evidence type="ECO:0000256" key="1">
    <source>
        <dbReference type="SAM" id="MobiDB-lite"/>
    </source>
</evidence>
<proteinExistence type="predicted"/>
<feature type="region of interest" description="Disordered" evidence="1">
    <location>
        <begin position="241"/>
        <end position="269"/>
    </location>
</feature>
<gene>
    <name evidence="2" type="ORF">BGZ97_001162</name>
</gene>
<accession>A0A9P6UUA6</accession>
<keyword evidence="3" id="KW-1185">Reference proteome</keyword>
<dbReference type="OrthoDB" id="64281at2759"/>
<comment type="caution">
    <text evidence="2">The sequence shown here is derived from an EMBL/GenBank/DDBJ whole genome shotgun (WGS) entry which is preliminary data.</text>
</comment>
<dbReference type="EMBL" id="JAAAIN010000123">
    <property type="protein sequence ID" value="KAG0319919.1"/>
    <property type="molecule type" value="Genomic_DNA"/>
</dbReference>
<evidence type="ECO:0000313" key="2">
    <source>
        <dbReference type="EMBL" id="KAG0319919.1"/>
    </source>
</evidence>
<feature type="region of interest" description="Disordered" evidence="1">
    <location>
        <begin position="343"/>
        <end position="383"/>
    </location>
</feature>
<feature type="compositionally biased region" description="Low complexity" evidence="1">
    <location>
        <begin position="260"/>
        <end position="269"/>
    </location>
</feature>
<dbReference type="AlphaFoldDB" id="A0A9P6UUA6"/>
<organism evidence="2 3">
    <name type="scientific">Linnemannia gamsii</name>
    <dbReference type="NCBI Taxonomy" id="64522"/>
    <lineage>
        <taxon>Eukaryota</taxon>
        <taxon>Fungi</taxon>
        <taxon>Fungi incertae sedis</taxon>
        <taxon>Mucoromycota</taxon>
        <taxon>Mortierellomycotina</taxon>
        <taxon>Mortierellomycetes</taxon>
        <taxon>Mortierellales</taxon>
        <taxon>Mortierellaceae</taxon>
        <taxon>Linnemannia</taxon>
    </lineage>
</organism>
<reference evidence="2" key="1">
    <citation type="journal article" date="2020" name="Fungal Divers.">
        <title>Resolving the Mortierellaceae phylogeny through synthesis of multi-gene phylogenetics and phylogenomics.</title>
        <authorList>
            <person name="Vandepol N."/>
            <person name="Liber J."/>
            <person name="Desiro A."/>
            <person name="Na H."/>
            <person name="Kennedy M."/>
            <person name="Barry K."/>
            <person name="Grigoriev I.V."/>
            <person name="Miller A.N."/>
            <person name="O'Donnell K."/>
            <person name="Stajich J.E."/>
            <person name="Bonito G."/>
        </authorList>
    </citation>
    <scope>NUCLEOTIDE SEQUENCE</scope>
    <source>
        <strain evidence="2">NVP60</strain>
    </source>
</reference>
<feature type="region of interest" description="Disordered" evidence="1">
    <location>
        <begin position="411"/>
        <end position="456"/>
    </location>
</feature>
<dbReference type="Proteomes" id="UP000823405">
    <property type="component" value="Unassembled WGS sequence"/>
</dbReference>
<evidence type="ECO:0000313" key="3">
    <source>
        <dbReference type="Proteomes" id="UP000823405"/>
    </source>
</evidence>
<name>A0A9P6UUA6_9FUNG</name>
<protein>
    <submittedName>
        <fullName evidence="2">Uncharacterized protein</fullName>
    </submittedName>
</protein>